<evidence type="ECO:0000313" key="5">
    <source>
        <dbReference type="EMBL" id="RWS15662.1"/>
    </source>
</evidence>
<dbReference type="Pfam" id="PF18797">
    <property type="entry name" value="APC_rep"/>
    <property type="match status" value="1"/>
</dbReference>
<feature type="region of interest" description="Disordered" evidence="4">
    <location>
        <begin position="1169"/>
        <end position="1235"/>
    </location>
</feature>
<comment type="similarity">
    <text evidence="1">Belongs to the adenomatous polyposis coli (APC) family.</text>
</comment>
<feature type="compositionally biased region" description="Polar residues" evidence="4">
    <location>
        <begin position="1169"/>
        <end position="1201"/>
    </location>
</feature>
<sequence>MFANWQQCNGRPQSGSQLEVKVDTVYSLLSMLNHSNRVEMTDTLHQMSINAGICQDMRQYGCLPLLVQLIHPLDGYDVDCDSKKQEESKEVRTKASEALRNIVRATDDKREMRVLRLLDEIRSFSDLLRDIGWTTEEEVFKSSHQHPGPAISSLMKFSFDEKHRQAICELGGLQAIAELLHCDCEYHGNTVNTQCITIRRYASMALTNLTFGDEKNKILLCSMKYFMRALVQQLYSPSEELRQVTASVLRNLSWRADKMSKQTLREVGVVITLMKAALEATKESTLKSILSALWNLSAHSVANKADICSVDGALEFLVSCLSYKSVNNTLAVVENGGGILRNISSHIAVNEEYRVILREHNCLPILLEQLKSPSLTVVSNACGTLWNLSARCPQDQKTLWELGAVGMLKNLVHSKHKMISIGSKAALKNLLSVDIPGFTPNIIEGLTKDSDSVPSLPARKLKAFKAELDENIAETCDNLESPKSSPTHNPASIPIGHHLIGKHSASPFQYLPYRMYTSFSGNLCSGIISRSSSKDSIGSTHSEPLNMYRVHGPKYPQRPFYNYNYNANNSHLYWAYPIKTYDETFFNPLSHLNNNCSLPKNSGLSANPIKSPEFSNRDLPSNYSNDEESDEKLDTLTLDLAENKEALHFVLPDLIEDTKKSPERDERRHDVISEVEESESISESGNEAKSSSTKGEISSSIAEDSADLTFSSYREVSENERSSEILKEESSSNTSNLEQLSSPSKDTKESFSERSEPFIVQDYEFNKLDSEINEVDEDISKIEENSKDVETVTITDILITNTENNEVILNNANNNYSTSEISVDKSCENGKSITDEAINLLKSIASDLTESSCISDIDNVKPPSMMDEVSMSLESSSCLTDSMTSKPNNIRFKSHKSKRIPISKRTINSKANRSISSNELLLDYTKPPSLMEDISGLSSSCGSLNSLGSDIYDSPINYIKKLNEDATAIVQQYTKEINQLTASYNSTSCDSEILEKIKPPKVFREIASTVDTTFVVTQNCDVSDTEDIEDLPRDSKDESTLVPEHTSFNISSIPTSGQDTLQSPLQCPDSEIFNDNDKPTNFVDYVVQENAKLAAHVFNEMAAIACNSCTTSDDIYLENENISLISTTSDDDSKATYTCSPRKARIIKPVARNMCRKEESIAKKVTINNMRKSQLSNQKSLTAPSSPLNSNKVSVKGTKTSALRAARSKSAEASNESMPQKGLNRNTSEKKNLNNQAKCYHTKTFVIRKKAYSSPSVTSSDKINQNISQTQMAKDAKSKTTKLNEKNNNCISISNNEISSLSKKRETQSKIAALWKRNKNKDTNKTIIAFENNKSTLLMKASSNCSLTRSSTYEKLPQSAEEALRLGKTSAKSKSLSKVRPTDSVVASDPKKKFSFISSDEKLKAIPRLSNNLGAFKKPNAVSLS</sequence>
<dbReference type="GO" id="GO:0007399">
    <property type="term" value="P:nervous system development"/>
    <property type="evidence" value="ECO:0007669"/>
    <property type="project" value="TreeGrafter"/>
</dbReference>
<accession>A0A443RK68</accession>
<dbReference type="OrthoDB" id="5918429at2759"/>
<dbReference type="Proteomes" id="UP000285301">
    <property type="component" value="Unassembled WGS sequence"/>
</dbReference>
<dbReference type="SMART" id="SM00185">
    <property type="entry name" value="ARM"/>
    <property type="match status" value="6"/>
</dbReference>
<dbReference type="Pfam" id="PF00514">
    <property type="entry name" value="Arm"/>
    <property type="match status" value="1"/>
</dbReference>
<name>A0A443RK68_9ACAR</name>
<dbReference type="FunFam" id="1.25.10.10:FF:000305">
    <property type="entry name" value="Adenomatous polyposis coli"/>
    <property type="match status" value="1"/>
</dbReference>
<dbReference type="GO" id="GO:0007389">
    <property type="term" value="P:pattern specification process"/>
    <property type="evidence" value="ECO:0007669"/>
    <property type="project" value="TreeGrafter"/>
</dbReference>
<proteinExistence type="inferred from homology"/>
<dbReference type="InterPro" id="IPR041257">
    <property type="entry name" value="APC_rep"/>
</dbReference>
<dbReference type="GO" id="GO:0008017">
    <property type="term" value="F:microtubule binding"/>
    <property type="evidence" value="ECO:0007669"/>
    <property type="project" value="TreeGrafter"/>
</dbReference>
<dbReference type="GO" id="GO:0008013">
    <property type="term" value="F:beta-catenin binding"/>
    <property type="evidence" value="ECO:0007669"/>
    <property type="project" value="InterPro"/>
</dbReference>
<dbReference type="GO" id="GO:0005881">
    <property type="term" value="C:cytoplasmic microtubule"/>
    <property type="evidence" value="ECO:0007669"/>
    <property type="project" value="TreeGrafter"/>
</dbReference>
<dbReference type="GO" id="GO:0090090">
    <property type="term" value="P:negative regulation of canonical Wnt signaling pathway"/>
    <property type="evidence" value="ECO:0007669"/>
    <property type="project" value="TreeGrafter"/>
</dbReference>
<evidence type="ECO:0000256" key="3">
    <source>
        <dbReference type="SAM" id="Coils"/>
    </source>
</evidence>
<protein>
    <submittedName>
        <fullName evidence="5">Adenomatous polyposis coli protein-like protein</fullName>
    </submittedName>
</protein>
<reference evidence="5 6" key="1">
    <citation type="journal article" date="2018" name="Gigascience">
        <title>Genomes of trombidid mites reveal novel predicted allergens and laterally-transferred genes associated with secondary metabolism.</title>
        <authorList>
            <person name="Dong X."/>
            <person name="Chaisiri K."/>
            <person name="Xia D."/>
            <person name="Armstrong S.D."/>
            <person name="Fang Y."/>
            <person name="Donnelly M.J."/>
            <person name="Kadowaki T."/>
            <person name="McGarry J.W."/>
            <person name="Darby A.C."/>
            <person name="Makepeace B.L."/>
        </authorList>
    </citation>
    <scope>NUCLEOTIDE SEQUENCE [LARGE SCALE GENOMIC DNA]</scope>
    <source>
        <strain evidence="5">UoL-WK</strain>
    </source>
</reference>
<evidence type="ECO:0000256" key="4">
    <source>
        <dbReference type="SAM" id="MobiDB-lite"/>
    </source>
</evidence>
<feature type="compositionally biased region" description="Basic and acidic residues" evidence="4">
    <location>
        <begin position="715"/>
        <end position="730"/>
    </location>
</feature>
<dbReference type="GO" id="GO:0030877">
    <property type="term" value="C:beta-catenin destruction complex"/>
    <property type="evidence" value="ECO:0007669"/>
    <property type="project" value="TreeGrafter"/>
</dbReference>
<dbReference type="EMBL" id="NCKU01000394">
    <property type="protein sequence ID" value="RWS15662.1"/>
    <property type="molecule type" value="Genomic_DNA"/>
</dbReference>
<comment type="caution">
    <text evidence="5">The sequence shown here is derived from an EMBL/GenBank/DDBJ whole genome shotgun (WGS) entry which is preliminary data.</text>
</comment>
<dbReference type="GO" id="GO:0016055">
    <property type="term" value="P:Wnt signaling pathway"/>
    <property type="evidence" value="ECO:0007669"/>
    <property type="project" value="UniProtKB-KW"/>
</dbReference>
<organism evidence="5 6">
    <name type="scientific">Dinothrombium tinctorium</name>
    <dbReference type="NCBI Taxonomy" id="1965070"/>
    <lineage>
        <taxon>Eukaryota</taxon>
        <taxon>Metazoa</taxon>
        <taxon>Ecdysozoa</taxon>
        <taxon>Arthropoda</taxon>
        <taxon>Chelicerata</taxon>
        <taxon>Arachnida</taxon>
        <taxon>Acari</taxon>
        <taxon>Acariformes</taxon>
        <taxon>Trombidiformes</taxon>
        <taxon>Prostigmata</taxon>
        <taxon>Anystina</taxon>
        <taxon>Parasitengona</taxon>
        <taxon>Trombidioidea</taxon>
        <taxon>Trombidiidae</taxon>
        <taxon>Dinothrombium</taxon>
    </lineage>
</organism>
<dbReference type="GO" id="GO:0045295">
    <property type="term" value="F:gamma-catenin binding"/>
    <property type="evidence" value="ECO:0007669"/>
    <property type="project" value="TreeGrafter"/>
</dbReference>
<evidence type="ECO:0000313" key="6">
    <source>
        <dbReference type="Proteomes" id="UP000285301"/>
    </source>
</evidence>
<keyword evidence="6" id="KW-1185">Reference proteome</keyword>
<dbReference type="GO" id="GO:0016342">
    <property type="term" value="C:catenin complex"/>
    <property type="evidence" value="ECO:0007669"/>
    <property type="project" value="TreeGrafter"/>
</dbReference>
<evidence type="ECO:0000256" key="1">
    <source>
        <dbReference type="ARBA" id="ARBA00009051"/>
    </source>
</evidence>
<feature type="region of interest" description="Disordered" evidence="4">
    <location>
        <begin position="658"/>
        <end position="755"/>
    </location>
</feature>
<feature type="compositionally biased region" description="Polar residues" evidence="4">
    <location>
        <begin position="1211"/>
        <end position="1226"/>
    </location>
</feature>
<keyword evidence="3" id="KW-0175">Coiled coil</keyword>
<feature type="coiled-coil region" evidence="3">
    <location>
        <begin position="765"/>
        <end position="792"/>
    </location>
</feature>
<dbReference type="InterPro" id="IPR026818">
    <property type="entry name" value="Apc_fam"/>
</dbReference>
<evidence type="ECO:0000256" key="2">
    <source>
        <dbReference type="ARBA" id="ARBA00022687"/>
    </source>
</evidence>
<feature type="region of interest" description="Disordered" evidence="4">
    <location>
        <begin position="603"/>
        <end position="630"/>
    </location>
</feature>
<feature type="compositionally biased region" description="Basic and acidic residues" evidence="4">
    <location>
        <begin position="745"/>
        <end position="755"/>
    </location>
</feature>
<dbReference type="InterPro" id="IPR016024">
    <property type="entry name" value="ARM-type_fold"/>
</dbReference>
<dbReference type="PANTHER" id="PTHR12607:SF12">
    <property type="entry name" value="APC-LIKE, ISOFORM A-RELATED"/>
    <property type="match status" value="1"/>
</dbReference>
<dbReference type="Gene3D" id="1.25.10.10">
    <property type="entry name" value="Leucine-rich Repeat Variant"/>
    <property type="match status" value="1"/>
</dbReference>
<feature type="compositionally biased region" description="Low complexity" evidence="4">
    <location>
        <begin position="681"/>
        <end position="701"/>
    </location>
</feature>
<dbReference type="SUPFAM" id="SSF48371">
    <property type="entry name" value="ARM repeat"/>
    <property type="match status" value="1"/>
</dbReference>
<dbReference type="GO" id="GO:0001708">
    <property type="term" value="P:cell fate specification"/>
    <property type="evidence" value="ECO:0007669"/>
    <property type="project" value="TreeGrafter"/>
</dbReference>
<dbReference type="STRING" id="1965070.A0A443RK68"/>
<feature type="compositionally biased region" description="Polar residues" evidence="4">
    <location>
        <begin position="731"/>
        <end position="744"/>
    </location>
</feature>
<dbReference type="PANTHER" id="PTHR12607">
    <property type="entry name" value="ADENOMATOUS POLYPOSIS COLI PROTEIN FAMILY"/>
    <property type="match status" value="1"/>
</dbReference>
<dbReference type="InterPro" id="IPR000225">
    <property type="entry name" value="Armadillo"/>
</dbReference>
<gene>
    <name evidence="5" type="ORF">B4U79_09177</name>
</gene>
<dbReference type="GO" id="GO:0016477">
    <property type="term" value="P:cell migration"/>
    <property type="evidence" value="ECO:0007669"/>
    <property type="project" value="TreeGrafter"/>
</dbReference>
<dbReference type="GO" id="GO:0007026">
    <property type="term" value="P:negative regulation of microtubule depolymerization"/>
    <property type="evidence" value="ECO:0007669"/>
    <property type="project" value="TreeGrafter"/>
</dbReference>
<keyword evidence="2" id="KW-0879">Wnt signaling pathway</keyword>
<dbReference type="InterPro" id="IPR011989">
    <property type="entry name" value="ARM-like"/>
</dbReference>
<feature type="compositionally biased region" description="Basic and acidic residues" evidence="4">
    <location>
        <begin position="658"/>
        <end position="672"/>
    </location>
</feature>